<dbReference type="EMBL" id="HBIA01012500">
    <property type="protein sequence ID" value="CAE0234526.1"/>
    <property type="molecule type" value="Transcribed_RNA"/>
</dbReference>
<dbReference type="AlphaFoldDB" id="A0A7S3CQZ3"/>
<protein>
    <submittedName>
        <fullName evidence="1">Uncharacterized protein</fullName>
    </submittedName>
</protein>
<reference evidence="1" key="1">
    <citation type="submission" date="2021-01" db="EMBL/GenBank/DDBJ databases">
        <authorList>
            <person name="Corre E."/>
            <person name="Pelletier E."/>
            <person name="Niang G."/>
            <person name="Scheremetjew M."/>
            <person name="Finn R."/>
            <person name="Kale V."/>
            <person name="Holt S."/>
            <person name="Cochrane G."/>
            <person name="Meng A."/>
            <person name="Brown T."/>
            <person name="Cohen L."/>
        </authorList>
    </citation>
    <scope>NUCLEOTIDE SEQUENCE</scope>
    <source>
        <strain evidence="1">Ras09</strain>
    </source>
</reference>
<gene>
    <name evidence="1" type="ORF">SRAS04492_LOCUS6332</name>
</gene>
<organism evidence="1">
    <name type="scientific">Strombidium rassoulzadegani</name>
    <dbReference type="NCBI Taxonomy" id="1082188"/>
    <lineage>
        <taxon>Eukaryota</taxon>
        <taxon>Sar</taxon>
        <taxon>Alveolata</taxon>
        <taxon>Ciliophora</taxon>
        <taxon>Intramacronucleata</taxon>
        <taxon>Spirotrichea</taxon>
        <taxon>Oligotrichia</taxon>
        <taxon>Strombidiidae</taxon>
        <taxon>Strombidium</taxon>
    </lineage>
</organism>
<accession>A0A7S3CQZ3</accession>
<name>A0A7S3CQZ3_9SPIT</name>
<evidence type="ECO:0000313" key="1">
    <source>
        <dbReference type="EMBL" id="CAE0234526.1"/>
    </source>
</evidence>
<proteinExistence type="predicted"/>
<sequence>MRSGNTLVIDLDTMVPPLKTKYDSAELPLSKLIFNRESLFKDYMTVVKDEENYDMMKSKNQYYLNEKFSLIVLSNMQDESCDDEIIQMVLDELPNEDQFLKLYIEATD</sequence>